<dbReference type="Proteomes" id="UP000297604">
    <property type="component" value="Unassembled WGS sequence"/>
</dbReference>
<proteinExistence type="predicted"/>
<dbReference type="Gene3D" id="3.40.1350.10">
    <property type="match status" value="1"/>
</dbReference>
<feature type="region of interest" description="Disordered" evidence="1">
    <location>
        <begin position="172"/>
        <end position="192"/>
    </location>
</feature>
<name>A0ABY2IHS8_9MICO</name>
<protein>
    <recommendedName>
        <fullName evidence="4">DUF4365 domain-containing protein</fullName>
    </recommendedName>
</protein>
<gene>
    <name evidence="2" type="ORF">E3O46_18095</name>
</gene>
<evidence type="ECO:0008006" key="4">
    <source>
        <dbReference type="Google" id="ProtNLM"/>
    </source>
</evidence>
<keyword evidence="3" id="KW-1185">Reference proteome</keyword>
<accession>A0ABY2IHS8</accession>
<dbReference type="EMBL" id="SOFS01000046">
    <property type="protein sequence ID" value="TFC16567.1"/>
    <property type="molecule type" value="Genomic_DNA"/>
</dbReference>
<evidence type="ECO:0000256" key="1">
    <source>
        <dbReference type="SAM" id="MobiDB-lite"/>
    </source>
</evidence>
<organism evidence="2 3">
    <name type="scientific">Cryobacterium glucosi</name>
    <dbReference type="NCBI Taxonomy" id="1259175"/>
    <lineage>
        <taxon>Bacteria</taxon>
        <taxon>Bacillati</taxon>
        <taxon>Actinomycetota</taxon>
        <taxon>Actinomycetes</taxon>
        <taxon>Micrococcales</taxon>
        <taxon>Microbacteriaceae</taxon>
        <taxon>Cryobacterium</taxon>
    </lineage>
</organism>
<evidence type="ECO:0000313" key="3">
    <source>
        <dbReference type="Proteomes" id="UP000297604"/>
    </source>
</evidence>
<evidence type="ECO:0000313" key="2">
    <source>
        <dbReference type="EMBL" id="TFC16567.1"/>
    </source>
</evidence>
<sequence length="192" mass="21400">MVDTKMSKSAGEHWTCAALSLLGWGVALTRDGLERTDILAVQTTGDRRMIEVQVKAARGVGDKVSWPLGPNAQLPSISDREWFVLVMLPDNLVTSPRAFVVPRDHVAAAAWISHMNWLTDPSAEPGKRNAPVERARVLAPVWSRYENRWDLLNASARDAPVLLPPEYRDLAQEPHVGLPPQHPWHSGVPEWQ</sequence>
<comment type="caution">
    <text evidence="2">The sequence shown here is derived from an EMBL/GenBank/DDBJ whole genome shotgun (WGS) entry which is preliminary data.</text>
</comment>
<dbReference type="InterPro" id="IPR011856">
    <property type="entry name" value="tRNA_endonuc-like_dom_sf"/>
</dbReference>
<reference evidence="2 3" key="1">
    <citation type="submission" date="2019-03" db="EMBL/GenBank/DDBJ databases">
        <title>Genomics of glacier-inhabiting Cryobacterium strains.</title>
        <authorList>
            <person name="Liu Q."/>
            <person name="Xin Y.-H."/>
        </authorList>
    </citation>
    <scope>NUCLEOTIDE SEQUENCE [LARGE SCALE GENOMIC DNA]</scope>
    <source>
        <strain evidence="2 3">MDB1-5</strain>
    </source>
</reference>